<keyword evidence="1" id="KW-1015">Disulfide bond</keyword>
<dbReference type="InterPro" id="IPR008139">
    <property type="entry name" value="SaposinB_dom"/>
</dbReference>
<feature type="signal peptide" evidence="2">
    <location>
        <begin position="1"/>
        <end position="19"/>
    </location>
</feature>
<reference evidence="4" key="1">
    <citation type="submission" date="2019-05" db="EMBL/GenBank/DDBJ databases">
        <title>Annotation for the trematode Paragonimus heterotremus.</title>
        <authorList>
            <person name="Choi Y.-J."/>
        </authorList>
    </citation>
    <scope>NUCLEOTIDE SEQUENCE</scope>
    <source>
        <strain evidence="4">LC</strain>
    </source>
</reference>
<dbReference type="Gene3D" id="1.10.225.10">
    <property type="entry name" value="Saposin-like"/>
    <property type="match status" value="1"/>
</dbReference>
<evidence type="ECO:0000313" key="5">
    <source>
        <dbReference type="Proteomes" id="UP000748531"/>
    </source>
</evidence>
<dbReference type="Proteomes" id="UP000748531">
    <property type="component" value="Unassembled WGS sequence"/>
</dbReference>
<dbReference type="OrthoDB" id="6255332at2759"/>
<sequence length="106" mass="12059">MKSLVFFLSVLSFAVFVQSNVVNSHSDLVCTTCQTIFTLMKAEFSDDPSRTTLCNQLITLCEKVPFQQLQDGCVEFVYEYVDAWFVALSEELDPLDACRNIKLCKQ</sequence>
<dbReference type="AlphaFoldDB" id="A0A8J4TIW2"/>
<protein>
    <recommendedName>
        <fullName evidence="3">Saposin B-type domain-containing protein</fullName>
    </recommendedName>
</protein>
<keyword evidence="2" id="KW-0732">Signal</keyword>
<dbReference type="PROSITE" id="PS50015">
    <property type="entry name" value="SAP_B"/>
    <property type="match status" value="1"/>
</dbReference>
<evidence type="ECO:0000313" key="4">
    <source>
        <dbReference type="EMBL" id="KAF5402406.1"/>
    </source>
</evidence>
<feature type="domain" description="Saposin B-type" evidence="3">
    <location>
        <begin position="26"/>
        <end position="106"/>
    </location>
</feature>
<evidence type="ECO:0000259" key="3">
    <source>
        <dbReference type="PROSITE" id="PS50015"/>
    </source>
</evidence>
<proteinExistence type="predicted"/>
<dbReference type="SUPFAM" id="SSF47862">
    <property type="entry name" value="Saposin"/>
    <property type="match status" value="1"/>
</dbReference>
<dbReference type="SMART" id="SM00741">
    <property type="entry name" value="SapB"/>
    <property type="match status" value="1"/>
</dbReference>
<feature type="chain" id="PRO_5035261190" description="Saposin B-type domain-containing protein" evidence="2">
    <location>
        <begin position="20"/>
        <end position="106"/>
    </location>
</feature>
<keyword evidence="5" id="KW-1185">Reference proteome</keyword>
<organism evidence="4 5">
    <name type="scientific">Paragonimus heterotremus</name>
    <dbReference type="NCBI Taxonomy" id="100268"/>
    <lineage>
        <taxon>Eukaryota</taxon>
        <taxon>Metazoa</taxon>
        <taxon>Spiralia</taxon>
        <taxon>Lophotrochozoa</taxon>
        <taxon>Platyhelminthes</taxon>
        <taxon>Trematoda</taxon>
        <taxon>Digenea</taxon>
        <taxon>Plagiorchiida</taxon>
        <taxon>Troglotremata</taxon>
        <taxon>Troglotrematidae</taxon>
        <taxon>Paragonimus</taxon>
    </lineage>
</organism>
<name>A0A8J4TIW2_9TREM</name>
<accession>A0A8J4TIW2</accession>
<gene>
    <name evidence="4" type="ORF">PHET_03827</name>
</gene>
<dbReference type="InterPro" id="IPR011001">
    <property type="entry name" value="Saposin-like"/>
</dbReference>
<dbReference type="EMBL" id="LUCH01001834">
    <property type="protein sequence ID" value="KAF5402406.1"/>
    <property type="molecule type" value="Genomic_DNA"/>
</dbReference>
<evidence type="ECO:0000256" key="2">
    <source>
        <dbReference type="SAM" id="SignalP"/>
    </source>
</evidence>
<comment type="caution">
    <text evidence="4">The sequence shown here is derived from an EMBL/GenBank/DDBJ whole genome shotgun (WGS) entry which is preliminary data.</text>
</comment>
<evidence type="ECO:0000256" key="1">
    <source>
        <dbReference type="ARBA" id="ARBA00023157"/>
    </source>
</evidence>